<feature type="region of interest" description="Disordered" evidence="2">
    <location>
        <begin position="1634"/>
        <end position="1671"/>
    </location>
</feature>
<feature type="compositionally biased region" description="Acidic residues" evidence="2">
    <location>
        <begin position="2046"/>
        <end position="2094"/>
    </location>
</feature>
<feature type="compositionally biased region" description="Basic residues" evidence="2">
    <location>
        <begin position="1537"/>
        <end position="1555"/>
    </location>
</feature>
<comment type="caution">
    <text evidence="4">The sequence shown here is derived from an EMBL/GenBank/DDBJ whole genome shotgun (WGS) entry which is preliminary data.</text>
</comment>
<dbReference type="PROSITE" id="PS50158">
    <property type="entry name" value="ZF_CCHC"/>
    <property type="match status" value="1"/>
</dbReference>
<feature type="region of interest" description="Disordered" evidence="2">
    <location>
        <begin position="1241"/>
        <end position="1347"/>
    </location>
</feature>
<evidence type="ECO:0000313" key="5">
    <source>
        <dbReference type="EMBL" id="CAL1161458.1"/>
    </source>
</evidence>
<feature type="compositionally biased region" description="Basic and acidic residues" evidence="2">
    <location>
        <begin position="1879"/>
        <end position="1892"/>
    </location>
</feature>
<dbReference type="OrthoDB" id="3562068at2759"/>
<feature type="compositionally biased region" description="Basic and acidic residues" evidence="2">
    <location>
        <begin position="1498"/>
        <end position="1510"/>
    </location>
</feature>
<feature type="region of interest" description="Disordered" evidence="2">
    <location>
        <begin position="1913"/>
        <end position="1934"/>
    </location>
</feature>
<feature type="region of interest" description="Disordered" evidence="2">
    <location>
        <begin position="49"/>
        <end position="77"/>
    </location>
</feature>
<feature type="compositionally biased region" description="Basic and acidic residues" evidence="2">
    <location>
        <begin position="566"/>
        <end position="598"/>
    </location>
</feature>
<dbReference type="Pfam" id="PF07727">
    <property type="entry name" value="RVT_2"/>
    <property type="match status" value="1"/>
</dbReference>
<feature type="compositionally biased region" description="Gly residues" evidence="2">
    <location>
        <begin position="537"/>
        <end position="555"/>
    </location>
</feature>
<feature type="compositionally biased region" description="Basic and acidic residues" evidence="2">
    <location>
        <begin position="1796"/>
        <end position="1813"/>
    </location>
</feature>
<dbReference type="EMBL" id="CAMXCT010004200">
    <property type="protein sequence ID" value="CAI4008083.1"/>
    <property type="molecule type" value="Genomic_DNA"/>
</dbReference>
<keyword evidence="1" id="KW-0862">Zinc</keyword>
<dbReference type="InterPro" id="IPR043502">
    <property type="entry name" value="DNA/RNA_pol_sf"/>
</dbReference>
<feature type="compositionally biased region" description="Acidic residues" evidence="2">
    <location>
        <begin position="2125"/>
        <end position="2145"/>
    </location>
</feature>
<feature type="region of interest" description="Disordered" evidence="2">
    <location>
        <begin position="1759"/>
        <end position="1898"/>
    </location>
</feature>
<feature type="compositionally biased region" description="Low complexity" evidence="2">
    <location>
        <begin position="1252"/>
        <end position="1274"/>
    </location>
</feature>
<evidence type="ECO:0000313" key="7">
    <source>
        <dbReference type="Proteomes" id="UP001152797"/>
    </source>
</evidence>
<dbReference type="GO" id="GO:0003676">
    <property type="term" value="F:nucleic acid binding"/>
    <property type="evidence" value="ECO:0007669"/>
    <property type="project" value="InterPro"/>
</dbReference>
<feature type="compositionally biased region" description="Polar residues" evidence="2">
    <location>
        <begin position="280"/>
        <end position="298"/>
    </location>
</feature>
<feature type="compositionally biased region" description="Basic and acidic residues" evidence="2">
    <location>
        <begin position="1639"/>
        <end position="1662"/>
    </location>
</feature>
<feature type="region of interest" description="Disordered" evidence="2">
    <location>
        <begin position="1146"/>
        <end position="1229"/>
    </location>
</feature>
<feature type="compositionally biased region" description="Basic and acidic residues" evidence="2">
    <location>
        <begin position="1597"/>
        <end position="1607"/>
    </location>
</feature>
<organism evidence="4">
    <name type="scientific">Cladocopium goreaui</name>
    <dbReference type="NCBI Taxonomy" id="2562237"/>
    <lineage>
        <taxon>Eukaryota</taxon>
        <taxon>Sar</taxon>
        <taxon>Alveolata</taxon>
        <taxon>Dinophyceae</taxon>
        <taxon>Suessiales</taxon>
        <taxon>Symbiodiniaceae</taxon>
        <taxon>Cladocopium</taxon>
    </lineage>
</organism>
<feature type="compositionally biased region" description="Polar residues" evidence="2">
    <location>
        <begin position="1293"/>
        <end position="1308"/>
    </location>
</feature>
<feature type="region of interest" description="Disordered" evidence="2">
    <location>
        <begin position="511"/>
        <end position="612"/>
    </location>
</feature>
<keyword evidence="7" id="KW-1185">Reference proteome</keyword>
<feature type="compositionally biased region" description="Basic and acidic residues" evidence="2">
    <location>
        <begin position="1278"/>
        <end position="1287"/>
    </location>
</feature>
<dbReference type="EMBL" id="CAMXCT020004200">
    <property type="protein sequence ID" value="CAL1161458.1"/>
    <property type="molecule type" value="Genomic_DNA"/>
</dbReference>
<accession>A0A9P1GCN6</accession>
<feature type="compositionally biased region" description="Low complexity" evidence="2">
    <location>
        <begin position="1997"/>
        <end position="2011"/>
    </location>
</feature>
<feature type="compositionally biased region" description="Basic and acidic residues" evidence="2">
    <location>
        <begin position="1526"/>
        <end position="1535"/>
    </location>
</feature>
<feature type="region of interest" description="Disordered" evidence="2">
    <location>
        <begin position="1366"/>
        <end position="1582"/>
    </location>
</feature>
<feature type="region of interest" description="Disordered" evidence="2">
    <location>
        <begin position="1"/>
        <end position="23"/>
    </location>
</feature>
<feature type="compositionally biased region" description="Basic residues" evidence="2">
    <location>
        <begin position="1511"/>
        <end position="1521"/>
    </location>
</feature>
<dbReference type="InterPro" id="IPR013103">
    <property type="entry name" value="RVT_2"/>
</dbReference>
<feature type="compositionally biased region" description="Acidic residues" evidence="2">
    <location>
        <begin position="1817"/>
        <end position="1833"/>
    </location>
</feature>
<feature type="compositionally biased region" description="Basic and acidic residues" evidence="2">
    <location>
        <begin position="2110"/>
        <end position="2124"/>
    </location>
</feature>
<feature type="compositionally biased region" description="Basic and acidic residues" evidence="2">
    <location>
        <begin position="2146"/>
        <end position="2156"/>
    </location>
</feature>
<feature type="compositionally biased region" description="Basic and acidic residues" evidence="2">
    <location>
        <begin position="1384"/>
        <end position="1430"/>
    </location>
</feature>
<feature type="compositionally biased region" description="Basic and acidic residues" evidence="2">
    <location>
        <begin position="1212"/>
        <end position="1222"/>
    </location>
</feature>
<feature type="region of interest" description="Disordered" evidence="2">
    <location>
        <begin position="256"/>
        <end position="329"/>
    </location>
</feature>
<evidence type="ECO:0000313" key="6">
    <source>
        <dbReference type="EMBL" id="CAL4795395.1"/>
    </source>
</evidence>
<dbReference type="EMBL" id="CAMXCT030004200">
    <property type="protein sequence ID" value="CAL4795395.1"/>
    <property type="molecule type" value="Genomic_DNA"/>
</dbReference>
<dbReference type="Proteomes" id="UP001152797">
    <property type="component" value="Unassembled WGS sequence"/>
</dbReference>
<dbReference type="GO" id="GO:0008270">
    <property type="term" value="F:zinc ion binding"/>
    <property type="evidence" value="ECO:0007669"/>
    <property type="project" value="UniProtKB-KW"/>
</dbReference>
<feature type="compositionally biased region" description="Basic and acidic residues" evidence="2">
    <location>
        <begin position="1241"/>
        <end position="1251"/>
    </location>
</feature>
<feature type="compositionally biased region" description="Low complexity" evidence="2">
    <location>
        <begin position="599"/>
        <end position="612"/>
    </location>
</feature>
<reference evidence="4" key="1">
    <citation type="submission" date="2022-10" db="EMBL/GenBank/DDBJ databases">
        <authorList>
            <person name="Chen Y."/>
            <person name="Dougan E. K."/>
            <person name="Chan C."/>
            <person name="Rhodes N."/>
            <person name="Thang M."/>
        </authorList>
    </citation>
    <scope>NUCLEOTIDE SEQUENCE</scope>
</reference>
<dbReference type="SUPFAM" id="SSF56672">
    <property type="entry name" value="DNA/RNA polymerases"/>
    <property type="match status" value="1"/>
</dbReference>
<feature type="compositionally biased region" description="Acidic residues" evidence="2">
    <location>
        <begin position="1147"/>
        <end position="1160"/>
    </location>
</feature>
<keyword evidence="1" id="KW-0479">Metal-binding</keyword>
<proteinExistence type="predicted"/>
<evidence type="ECO:0000256" key="1">
    <source>
        <dbReference type="PROSITE-ProRule" id="PRU00047"/>
    </source>
</evidence>
<evidence type="ECO:0000259" key="3">
    <source>
        <dbReference type="PROSITE" id="PS50158"/>
    </source>
</evidence>
<name>A0A9P1GCN6_9DINO</name>
<feature type="domain" description="CCHC-type" evidence="3">
    <location>
        <begin position="502"/>
        <end position="516"/>
    </location>
</feature>
<feature type="region of interest" description="Disordered" evidence="2">
    <location>
        <begin position="2027"/>
        <end position="2156"/>
    </location>
</feature>
<feature type="compositionally biased region" description="Basic and acidic residues" evidence="2">
    <location>
        <begin position="1565"/>
        <end position="1582"/>
    </location>
</feature>
<feature type="compositionally biased region" description="Low complexity" evidence="2">
    <location>
        <begin position="263"/>
        <end position="272"/>
    </location>
</feature>
<evidence type="ECO:0000313" key="4">
    <source>
        <dbReference type="EMBL" id="CAI4008083.1"/>
    </source>
</evidence>
<protein>
    <submittedName>
        <fullName evidence="6">Retrovirus-related Pol polyprotein from transposon TNT 1-94</fullName>
    </submittedName>
</protein>
<reference evidence="5" key="2">
    <citation type="submission" date="2024-04" db="EMBL/GenBank/DDBJ databases">
        <authorList>
            <person name="Chen Y."/>
            <person name="Shah S."/>
            <person name="Dougan E. K."/>
            <person name="Thang M."/>
            <person name="Chan C."/>
        </authorList>
    </citation>
    <scope>NUCLEOTIDE SEQUENCE [LARGE SCALE GENOMIC DNA]</scope>
</reference>
<gene>
    <name evidence="4" type="ORF">C1SCF055_LOCUS33563</name>
</gene>
<dbReference type="InterPro" id="IPR001878">
    <property type="entry name" value="Znf_CCHC"/>
</dbReference>
<keyword evidence="1" id="KW-0863">Zinc-finger</keyword>
<feature type="region of interest" description="Disordered" evidence="2">
    <location>
        <begin position="1992"/>
        <end position="2011"/>
    </location>
</feature>
<evidence type="ECO:0000256" key="2">
    <source>
        <dbReference type="SAM" id="MobiDB-lite"/>
    </source>
</evidence>
<feature type="compositionally biased region" description="Basic and acidic residues" evidence="2">
    <location>
        <begin position="1438"/>
        <end position="1450"/>
    </location>
</feature>
<sequence length="2156" mass="238097">MAHRRGRSVPGHREGHLHLNGGEPVNPFWSQGVQEAAMVDRLRPANLPPVRVTPESLPPVPADEWDGDETPRPVQGLPRAMGSGGGLLRSQGTMPTVAFETPSSREPRTPGPQGTQVFRMEEEASNFNLFDFDEDLVQQSSCAGIPQDIEGKVKGETIKENDKVMDFVLKDLYGKIETEGKGNLLDKSNVLWTFWVMFFEVHMVMSQLCNVEGAKAQNIRNVEEVVMETIEAHVDFLERPSQENEELRKRLDAIDKNQPSSHGQQGQRAQQDQQREELDTSSWESIPSKATPTTPTNRQTKDVAKVTPGGTQLPDGPPPIDKVEKDPMPPPLPPVPPMLFGGYEEHNEAGVNKWLGPQAVRVGAQQGDGGVHGFWNSRRGGIQQVPDPEAERVQRLEQELRELREALTMRRLPGQALPKTLAAEMIANRQLGAAQIIFKVMKVYQPGGLGERQNTLQALTTTQPAGTITKLVVQHNLYAASGSQIKECKFQHPAHEDGKYHCYTCGATNHKKPDCPYNSPTKEDKSNTTTGASKGSPAGGSGAGGGDGKSSGKQGGKSYKGKSGKANKDDQKGNSAGSKDDQKNVKKVETEGGKEAPAESKGTSGAGTGETSTLVTEVSSLIKTLKTPESSSTAYRHVKTVNLRKIDMGKNQRVLIDGGEQHQELQRTHDIEVIPGKLVATIKPPFKRKARLVACGNQASKNEDAEVAAGGLCTVCTRSLVSKAAQKEWGCATVDVKTAFLQAPRREEKGKLTLVTPPAITKEAQVFGQEWWLVKGALYGLVGRPKDWAVYRDATCKTISWKGETGQHRRLAPTPEPHVWSIEEMEKTSNGKKWFVIGNMGVYVDDLLLVAPDNILEETLKALEERFTLATPEWVMGEKTVTFCGYEISKTDQGYALGQEKYIRNLMDKHNIKQTAGVPCPKVEEGPEEPAENLQGPVLRAAQQLCGELMWLTTRTRPDVAYTVGGHVKAASQKAWLRGGSWTAMPEVPLRQCIKEAELLAYNEAYQNGESTGALLEVLEYRGVKKHMQGDSKSGISQLTSDTGQAFTRFLGLIGMAEDGEVSVSKVVGPSWTSSTTASTGFNTALEGVGAAVMKASTYIMEETYYQDLNILLRPPKGALQEQSVHVTRGLQSVHEVPRVSALRCEEDPDDPIEDDDSEADPGVPFPHGDPHGNAYLRQLGQVPPNYKAPPVQWMQQHAPKAALPKARPKRRAEEAQPKQRAEVLQPKQRAEACLRAAERGSIHQAVRREQQQQGASANSSANQQGGPQQQRQGSLSREQHDDDRLVAEPQQPARSSQSSTQPVATTQLDEDAGGDGSFELVEDPEGQGPGPRLRAMSLCSSADGAMGSSVTLASTRLVADEGEMGLDLMDTQKGLFKRRTKKVKQDRLEDSSWSGKGDRGRQEDRDDRRDRGAPGKLIERYDEVHHVEESSQDEEKEGIRRVVLDDEKGFSSGDDAVPVRTVQKQEGQASSSAGLGAGKPEHGEGQLHEAALQPGVPERDEVKKDEGPKLKKYRRVRVKKQAPQLEREVKEMQSARRTRNERRRRKGSLLRQKRQAAESSPSEEWDKERKEKNEKMRQERLRKSWLDREIARRALQQERGATREAVLRSTTSSASGPLTDEEWVQMKKMMKRLPPALEKPKKDEEQTQDKKAKTVQKEAKHGMPPPGLPAPPPHGYAGVWRGGCCPGFRWQGLLKNLQKRRHGWKDSVEAQKWIFAHQAMWSGMTWRWQWQSQGSQQERRDHAEILETSEVEIQEVQYDETNRDQNEQMALRPKARPQLRQDPRHGAMAATGGDGGRDGHRDGNDPHRHDSGSPEPEAEDNEEEDSVEETETQEFMYRMKRRSDELTGRKNKFQVGKSSAWEPQKLRKGRGHTVGWWPERRGKGSRGEESTITHSVDSPTMGWQRIYAKGKQPRALRISNQGGKGSGGRIVLQGKGANPAAEMQLAQSISRAAAAIRRAESAVATHRNGSEGAEAAYDEAAEAANQFLEADAMLHPPSGASSSSAAPVGKGAANLGLETYRDFIQNKGKGKGKSSRVHADAAAESGEESDPEADPEEENYEEEIEEEEEEEEEEHGDDGDYVEVELEVIPEEDHDGHDADGSATEDQEDAGRDDGGPEAHGLENNEEEERHEDDPNYNEEEEFVHEEHSREKLWA</sequence>
<feature type="region of interest" description="Disordered" evidence="2">
    <location>
        <begin position="1597"/>
        <end position="1620"/>
    </location>
</feature>